<dbReference type="Proteomes" id="UP000288805">
    <property type="component" value="Unassembled WGS sequence"/>
</dbReference>
<organism evidence="1 2">
    <name type="scientific">Vitis vinifera</name>
    <name type="common">Grape</name>
    <dbReference type="NCBI Taxonomy" id="29760"/>
    <lineage>
        <taxon>Eukaryota</taxon>
        <taxon>Viridiplantae</taxon>
        <taxon>Streptophyta</taxon>
        <taxon>Embryophyta</taxon>
        <taxon>Tracheophyta</taxon>
        <taxon>Spermatophyta</taxon>
        <taxon>Magnoliopsida</taxon>
        <taxon>eudicotyledons</taxon>
        <taxon>Gunneridae</taxon>
        <taxon>Pentapetalae</taxon>
        <taxon>rosids</taxon>
        <taxon>Vitales</taxon>
        <taxon>Vitaceae</taxon>
        <taxon>Viteae</taxon>
        <taxon>Vitis</taxon>
    </lineage>
</organism>
<accession>A0A438K2G0</accession>
<name>A0A438K2G0_VITVI</name>
<evidence type="ECO:0000313" key="2">
    <source>
        <dbReference type="Proteomes" id="UP000288805"/>
    </source>
</evidence>
<protein>
    <submittedName>
        <fullName evidence="1">Uncharacterized protein</fullName>
    </submittedName>
</protein>
<dbReference type="AlphaFoldDB" id="A0A438K2G0"/>
<evidence type="ECO:0000313" key="1">
    <source>
        <dbReference type="EMBL" id="RVX15390.1"/>
    </source>
</evidence>
<comment type="caution">
    <text evidence="1">The sequence shown here is derived from an EMBL/GenBank/DDBJ whole genome shotgun (WGS) entry which is preliminary data.</text>
</comment>
<gene>
    <name evidence="1" type="ORF">CK203_009280</name>
</gene>
<dbReference type="EMBL" id="QGNW01000018">
    <property type="protein sequence ID" value="RVX15390.1"/>
    <property type="molecule type" value="Genomic_DNA"/>
</dbReference>
<proteinExistence type="predicted"/>
<reference evidence="1 2" key="1">
    <citation type="journal article" date="2018" name="PLoS Genet.">
        <title>Population sequencing reveals clonal diversity and ancestral inbreeding in the grapevine cultivar Chardonnay.</title>
        <authorList>
            <person name="Roach M.J."/>
            <person name="Johnson D.L."/>
            <person name="Bohlmann J."/>
            <person name="van Vuuren H.J."/>
            <person name="Jones S.J."/>
            <person name="Pretorius I.S."/>
            <person name="Schmidt S.A."/>
            <person name="Borneman A.R."/>
        </authorList>
    </citation>
    <scope>NUCLEOTIDE SEQUENCE [LARGE SCALE GENOMIC DNA]</scope>
    <source>
        <strain evidence="2">cv. Chardonnay</strain>
        <tissue evidence="1">Leaf</tissue>
    </source>
</reference>
<sequence length="77" mass="8613">MNSLHIFGLKPSTPLAILPIELTCVLILGRLVMSCGKDQGQESVIVDDRIDVSKDIEVIEEKSEDEKLSEDEENKEE</sequence>